<evidence type="ECO:0000259" key="8">
    <source>
        <dbReference type="Pfam" id="PF12265"/>
    </source>
</evidence>
<dbReference type="InterPro" id="IPR001680">
    <property type="entry name" value="WD40_rpt"/>
</dbReference>
<dbReference type="InterPro" id="IPR015943">
    <property type="entry name" value="WD40/YVTN_repeat-like_dom_sf"/>
</dbReference>
<evidence type="ECO:0000256" key="1">
    <source>
        <dbReference type="ARBA" id="ARBA00004123"/>
    </source>
</evidence>
<protein>
    <recommendedName>
        <fullName evidence="8">Histone-binding protein RBBP4-like N-terminal domain-containing protein</fullName>
    </recommendedName>
</protein>
<keyword evidence="5" id="KW-0687">Ribonucleoprotein</keyword>
<dbReference type="GO" id="GO:0005634">
    <property type="term" value="C:nucleus"/>
    <property type="evidence" value="ECO:0007669"/>
    <property type="project" value="UniProtKB-SubCell"/>
</dbReference>
<dbReference type="InterPro" id="IPR022052">
    <property type="entry name" value="Histone-bd_RBBP4-like_N"/>
</dbReference>
<gene>
    <name evidence="9" type="ORF">EGYM00392_LOCUS31696</name>
</gene>
<organism evidence="9">
    <name type="scientific">Eutreptiella gymnastica</name>
    <dbReference type="NCBI Taxonomy" id="73025"/>
    <lineage>
        <taxon>Eukaryota</taxon>
        <taxon>Discoba</taxon>
        <taxon>Euglenozoa</taxon>
        <taxon>Euglenida</taxon>
        <taxon>Spirocuta</taxon>
        <taxon>Euglenophyceae</taxon>
        <taxon>Eutreptiales</taxon>
        <taxon>Eutreptiaceae</taxon>
        <taxon>Eutreptiella</taxon>
    </lineage>
</organism>
<keyword evidence="4" id="KW-0156">Chromatin regulator</keyword>
<dbReference type="PRINTS" id="PR00320">
    <property type="entry name" value="GPROTEINBRPT"/>
</dbReference>
<dbReference type="EMBL" id="HBGA01085007">
    <property type="protein sequence ID" value="CAD9020581.1"/>
    <property type="molecule type" value="Transcribed_RNA"/>
</dbReference>
<evidence type="ECO:0000256" key="7">
    <source>
        <dbReference type="PROSITE-ProRule" id="PRU00221"/>
    </source>
</evidence>
<dbReference type="SMART" id="SM00320">
    <property type="entry name" value="WD40"/>
    <property type="match status" value="6"/>
</dbReference>
<dbReference type="PROSITE" id="PS50294">
    <property type="entry name" value="WD_REPEATS_REGION"/>
    <property type="match status" value="2"/>
</dbReference>
<dbReference type="InterPro" id="IPR020472">
    <property type="entry name" value="WD40_PAC1"/>
</dbReference>
<evidence type="ECO:0000256" key="3">
    <source>
        <dbReference type="ARBA" id="ARBA00022737"/>
    </source>
</evidence>
<dbReference type="InterPro" id="IPR036322">
    <property type="entry name" value="WD40_repeat_dom_sf"/>
</dbReference>
<feature type="repeat" description="WD" evidence="7">
    <location>
        <begin position="297"/>
        <end position="331"/>
    </location>
</feature>
<feature type="repeat" description="WD" evidence="7">
    <location>
        <begin position="210"/>
        <end position="252"/>
    </location>
</feature>
<dbReference type="PANTHER" id="PTHR22850">
    <property type="entry name" value="WD40 REPEAT FAMILY"/>
    <property type="match status" value="1"/>
</dbReference>
<keyword evidence="2 7" id="KW-0853">WD repeat</keyword>
<reference evidence="9" key="1">
    <citation type="submission" date="2021-01" db="EMBL/GenBank/DDBJ databases">
        <authorList>
            <person name="Corre E."/>
            <person name="Pelletier E."/>
            <person name="Niang G."/>
            <person name="Scheremetjew M."/>
            <person name="Finn R."/>
            <person name="Kale V."/>
            <person name="Holt S."/>
            <person name="Cochrane G."/>
            <person name="Meng A."/>
            <person name="Brown T."/>
            <person name="Cohen L."/>
        </authorList>
    </citation>
    <scope>NUCLEOTIDE SEQUENCE</scope>
    <source>
        <strain evidence="9">NIES-381</strain>
    </source>
</reference>
<dbReference type="PROSITE" id="PS00678">
    <property type="entry name" value="WD_REPEATS_1"/>
    <property type="match status" value="2"/>
</dbReference>
<dbReference type="GO" id="GO:0006325">
    <property type="term" value="P:chromatin organization"/>
    <property type="evidence" value="ECO:0007669"/>
    <property type="project" value="UniProtKB-KW"/>
</dbReference>
<name>A0A7S1IRB2_9EUGL</name>
<feature type="domain" description="Histone-binding protein RBBP4-like N-terminal" evidence="8">
    <location>
        <begin position="1"/>
        <end position="50"/>
    </location>
</feature>
<evidence type="ECO:0000313" key="9">
    <source>
        <dbReference type="EMBL" id="CAD9020581.1"/>
    </source>
</evidence>
<dbReference type="Gene3D" id="2.130.10.10">
    <property type="entry name" value="YVTN repeat-like/Quinoprotein amine dehydrogenase"/>
    <property type="match status" value="1"/>
</dbReference>
<keyword evidence="6" id="KW-0539">Nucleus</keyword>
<dbReference type="Pfam" id="PF12265">
    <property type="entry name" value="CAF1C_H4-bd"/>
    <property type="match status" value="1"/>
</dbReference>
<dbReference type="PROSITE" id="PS50082">
    <property type="entry name" value="WD_REPEATS_2"/>
    <property type="match status" value="3"/>
</dbReference>
<keyword evidence="3" id="KW-0677">Repeat</keyword>
<evidence type="ECO:0000256" key="4">
    <source>
        <dbReference type="ARBA" id="ARBA00022853"/>
    </source>
</evidence>
<dbReference type="GO" id="GO:0005840">
    <property type="term" value="C:ribosome"/>
    <property type="evidence" value="ECO:0007669"/>
    <property type="project" value="UniProtKB-KW"/>
</dbReference>
<evidence type="ECO:0000256" key="5">
    <source>
        <dbReference type="ARBA" id="ARBA00022980"/>
    </source>
</evidence>
<keyword evidence="5" id="KW-0689">Ribosomal protein</keyword>
<proteinExistence type="predicted"/>
<dbReference type="AlphaFoldDB" id="A0A7S1IRB2"/>
<sequence>MTANLTWNTYTLEWLPDKRYDTQKECYVHRLLFGTSTDGSETNHLMITEVCLDEQPAQVDMGKWDDSAEEVGGYNRGNSGISIKSETDPQGQTRDVVKMKILHDGPVNRARYCPQNPEIIVSKGATSSDLLVFDCRKQFHAPIETLDKVCKADLRLKNGRGDGEGFAVCWSHFQEGLVASSGSDGMLDLWDLNGVTSWNAVGDRRPVNTLKGHTGMIEDVAFHFQDQHAIATASDDKTGAIWDFRANGPMLRLQGHADEVNAVSFNPWNPVVLALGSSDKSSTIWDMRNPTAPVHRLSFHTEAVYQVQFSPFHETILATGGNDGRVLLWDLAKIPSNPNNTDIPPELLFIHTHGYHTPQSPVTDLSWNCSTGTEWVMASATEDNQLQIWRMADLLYRQW</sequence>
<dbReference type="SUPFAM" id="SSF50978">
    <property type="entry name" value="WD40 repeat-like"/>
    <property type="match status" value="1"/>
</dbReference>
<comment type="subcellular location">
    <subcellularLocation>
        <location evidence="1">Nucleus</location>
    </subcellularLocation>
</comment>
<evidence type="ECO:0000256" key="6">
    <source>
        <dbReference type="ARBA" id="ARBA00023242"/>
    </source>
</evidence>
<feature type="repeat" description="WD" evidence="7">
    <location>
        <begin position="253"/>
        <end position="289"/>
    </location>
</feature>
<dbReference type="InterPro" id="IPR019775">
    <property type="entry name" value="WD40_repeat_CS"/>
</dbReference>
<accession>A0A7S1IRB2</accession>
<evidence type="ECO:0000256" key="2">
    <source>
        <dbReference type="ARBA" id="ARBA00022574"/>
    </source>
</evidence>
<dbReference type="Pfam" id="PF00400">
    <property type="entry name" value="WD40"/>
    <property type="match status" value="3"/>
</dbReference>
<dbReference type="InterPro" id="IPR050459">
    <property type="entry name" value="WD_repeat_RBAP46/RBAP48/MSI1"/>
</dbReference>